<evidence type="ECO:0000313" key="17">
    <source>
        <dbReference type="EMBL" id="TNX86062.1"/>
    </source>
</evidence>
<organism evidence="17 18">
    <name type="scientific">Acinetobacter radioresistens</name>
    <dbReference type="NCBI Taxonomy" id="40216"/>
    <lineage>
        <taxon>Bacteria</taxon>
        <taxon>Pseudomonadati</taxon>
        <taxon>Pseudomonadota</taxon>
        <taxon>Gammaproteobacteria</taxon>
        <taxon>Moraxellales</taxon>
        <taxon>Moraxellaceae</taxon>
        <taxon>Acinetobacter</taxon>
    </lineage>
</organism>
<dbReference type="Proteomes" id="UP000314285">
    <property type="component" value="Unassembled WGS sequence"/>
</dbReference>
<keyword evidence="11" id="KW-0472">Membrane</keyword>
<dbReference type="RefSeq" id="WP_017401121.1">
    <property type="nucleotide sequence ID" value="NZ_CP027365.1"/>
</dbReference>
<evidence type="ECO:0000256" key="11">
    <source>
        <dbReference type="ARBA" id="ARBA00023136"/>
    </source>
</evidence>
<feature type="domain" description="AMP-binding enzyme C-terminal" evidence="16">
    <location>
        <begin position="465"/>
        <end position="539"/>
    </location>
</feature>
<feature type="domain" description="AMP-dependent synthetase/ligase" evidence="15">
    <location>
        <begin position="33"/>
        <end position="414"/>
    </location>
</feature>
<evidence type="ECO:0000256" key="8">
    <source>
        <dbReference type="ARBA" id="ARBA00022840"/>
    </source>
</evidence>
<dbReference type="GO" id="GO:0005524">
    <property type="term" value="F:ATP binding"/>
    <property type="evidence" value="ECO:0007669"/>
    <property type="project" value="UniProtKB-KW"/>
</dbReference>
<dbReference type="Gene3D" id="3.40.50.12780">
    <property type="entry name" value="N-terminal domain of ligase-like"/>
    <property type="match status" value="1"/>
</dbReference>
<dbReference type="InterPro" id="IPR045851">
    <property type="entry name" value="AMP-bd_C_sf"/>
</dbReference>
<keyword evidence="9" id="KW-0460">Magnesium</keyword>
<comment type="cofactor">
    <cofactor evidence="1">
        <name>Mg(2+)</name>
        <dbReference type="ChEBI" id="CHEBI:18420"/>
    </cofactor>
</comment>
<keyword evidence="5 17" id="KW-0436">Ligase</keyword>
<evidence type="ECO:0000256" key="10">
    <source>
        <dbReference type="ARBA" id="ARBA00023098"/>
    </source>
</evidence>
<evidence type="ECO:0000256" key="6">
    <source>
        <dbReference type="ARBA" id="ARBA00022741"/>
    </source>
</evidence>
<evidence type="ECO:0000256" key="2">
    <source>
        <dbReference type="ARBA" id="ARBA00004170"/>
    </source>
</evidence>
<keyword evidence="8" id="KW-0067">ATP-binding</keyword>
<comment type="caution">
    <text evidence="17">The sequence shown here is derived from an EMBL/GenBank/DDBJ whole genome shotgun (WGS) entry which is preliminary data.</text>
</comment>
<dbReference type="InterPro" id="IPR020845">
    <property type="entry name" value="AMP-binding_CS"/>
</dbReference>
<evidence type="ECO:0000256" key="1">
    <source>
        <dbReference type="ARBA" id="ARBA00001946"/>
    </source>
</evidence>
<accession>A0A8H2JYP5</accession>
<dbReference type="EC" id="6.2.1.3" evidence="12"/>
<keyword evidence="6" id="KW-0547">Nucleotide-binding</keyword>
<evidence type="ECO:0000256" key="5">
    <source>
        <dbReference type="ARBA" id="ARBA00022598"/>
    </source>
</evidence>
<dbReference type="CDD" id="cd05936">
    <property type="entry name" value="FC-FACS_FadD_like"/>
    <property type="match status" value="1"/>
</dbReference>
<evidence type="ECO:0000313" key="18">
    <source>
        <dbReference type="Proteomes" id="UP000314285"/>
    </source>
</evidence>
<sequence length="552" mass="61844">MTENVWSNEYKQWNIAPTIQLPARHVTLLDFWENSFQKFSSRTAFIFKDKKFSFDEIEQYSRKFASFLQHLQLPQGSRIAVMMPNIIQYPIVSLAVIRAGYILVNVNPLYTARELHYQLNDAGVSVLVLLDQFMPVYQQVKDQLAIQHVVITAAPDLLVDPAERPESQQEAQIFSLKDILSETLPETYLRPKLDQEDTVVLQYTGGTTGVSKGAELTHRNIIANLLQNNAVFCSYFGDRDAYADEVTICALPLYHIFAFTVCLLHSTLNKGYATVLVANPRDLSDLVHCFKTYQPAVFPAVNTLFNALINHQEFKTLDHSHLRITTGGGMTVLKSTADAWQRITGCMIREGYGLSETSPVATFNPPASTTFSGSIGIPLPATEIKILDDTGQEVVQGEKGEIAIRGPQVMKGYWNLPEETAKVMTVDGFFRSGDIGVMDAKGYVRIIDRKKDMILVSGFNVFPNEIEAVLSQHPKVLEVAVIGVADEKSGEVPKAFIVKKEQSLTAEEIQSYARENLTGYKQPRYIEFLHELPKSTVGKILRKALRQDASLQ</sequence>
<dbReference type="Pfam" id="PF13193">
    <property type="entry name" value="AMP-binding_C"/>
    <property type="match status" value="1"/>
</dbReference>
<evidence type="ECO:0000259" key="16">
    <source>
        <dbReference type="Pfam" id="PF13193"/>
    </source>
</evidence>
<dbReference type="Gene3D" id="3.30.300.30">
    <property type="match status" value="1"/>
</dbReference>
<dbReference type="FunFam" id="3.40.50.12780:FF:000003">
    <property type="entry name" value="Long-chain-fatty-acid--CoA ligase FadD"/>
    <property type="match status" value="1"/>
</dbReference>
<evidence type="ECO:0000256" key="13">
    <source>
        <dbReference type="ARBA" id="ARBA00039545"/>
    </source>
</evidence>
<keyword evidence="7" id="KW-0276">Fatty acid metabolism</keyword>
<evidence type="ECO:0000256" key="4">
    <source>
        <dbReference type="ARBA" id="ARBA00006432"/>
    </source>
</evidence>
<evidence type="ECO:0000256" key="3">
    <source>
        <dbReference type="ARBA" id="ARBA00005005"/>
    </source>
</evidence>
<dbReference type="InterPro" id="IPR042099">
    <property type="entry name" value="ANL_N_sf"/>
</dbReference>
<dbReference type="Pfam" id="PF00501">
    <property type="entry name" value="AMP-binding"/>
    <property type="match status" value="1"/>
</dbReference>
<gene>
    <name evidence="17" type="ORF">FHY67_14190</name>
</gene>
<evidence type="ECO:0000256" key="12">
    <source>
        <dbReference type="ARBA" id="ARBA00026121"/>
    </source>
</evidence>
<evidence type="ECO:0000256" key="9">
    <source>
        <dbReference type="ARBA" id="ARBA00022842"/>
    </source>
</evidence>
<protein>
    <recommendedName>
        <fullName evidence="13">Long-chain-fatty-acid--CoA ligase</fullName>
        <ecNumber evidence="12">6.2.1.3</ecNumber>
    </recommendedName>
    <alternativeName>
        <fullName evidence="14">Long-chain acyl-CoA synthetase</fullName>
    </alternativeName>
</protein>
<dbReference type="InterPro" id="IPR000873">
    <property type="entry name" value="AMP-dep_synth/lig_dom"/>
</dbReference>
<reference evidence="17 18" key="1">
    <citation type="submission" date="2019-06" db="EMBL/GenBank/DDBJ databases">
        <title>Genome of Acinetobacter radioresistens APH1, a phenol degrading strain.</title>
        <authorList>
            <person name="Liu Y."/>
        </authorList>
    </citation>
    <scope>NUCLEOTIDE SEQUENCE [LARGE SCALE GENOMIC DNA]</scope>
    <source>
        <strain evidence="17 18">APH1</strain>
    </source>
</reference>
<evidence type="ECO:0000259" key="15">
    <source>
        <dbReference type="Pfam" id="PF00501"/>
    </source>
</evidence>
<evidence type="ECO:0000256" key="7">
    <source>
        <dbReference type="ARBA" id="ARBA00022832"/>
    </source>
</evidence>
<name>A0A8H2JYP5_ACIRA</name>
<dbReference type="FunFam" id="3.30.300.30:FF:000006">
    <property type="entry name" value="Long-chain-fatty-acid--CoA ligase FadD"/>
    <property type="match status" value="1"/>
</dbReference>
<proteinExistence type="inferred from homology"/>
<dbReference type="AlphaFoldDB" id="A0A8H2JYP5"/>
<evidence type="ECO:0000256" key="14">
    <source>
        <dbReference type="ARBA" id="ARBA00042773"/>
    </source>
</evidence>
<comment type="similarity">
    <text evidence="4">Belongs to the ATP-dependent AMP-binding enzyme family.</text>
</comment>
<comment type="subcellular location">
    <subcellularLocation>
        <location evidence="2">Membrane</location>
        <topology evidence="2">Peripheral membrane protein</topology>
    </subcellularLocation>
</comment>
<dbReference type="GO" id="GO:0004467">
    <property type="term" value="F:long-chain fatty acid-CoA ligase activity"/>
    <property type="evidence" value="ECO:0007669"/>
    <property type="project" value="UniProtKB-EC"/>
</dbReference>
<dbReference type="PROSITE" id="PS00455">
    <property type="entry name" value="AMP_BINDING"/>
    <property type="match status" value="1"/>
</dbReference>
<dbReference type="PANTHER" id="PTHR43767">
    <property type="entry name" value="LONG-CHAIN-FATTY-ACID--COA LIGASE"/>
    <property type="match status" value="1"/>
</dbReference>
<dbReference type="PANTHER" id="PTHR43767:SF8">
    <property type="entry name" value="LONG-CHAIN-FATTY-ACID--COA LIGASE"/>
    <property type="match status" value="1"/>
</dbReference>
<comment type="pathway">
    <text evidence="3">Lipid metabolism; fatty acid beta-oxidation.</text>
</comment>
<dbReference type="EMBL" id="VFBM01000018">
    <property type="protein sequence ID" value="TNX86062.1"/>
    <property type="molecule type" value="Genomic_DNA"/>
</dbReference>
<dbReference type="InterPro" id="IPR050237">
    <property type="entry name" value="ATP-dep_AMP-bd_enzyme"/>
</dbReference>
<dbReference type="SUPFAM" id="SSF56801">
    <property type="entry name" value="Acetyl-CoA synthetase-like"/>
    <property type="match status" value="1"/>
</dbReference>
<dbReference type="InterPro" id="IPR025110">
    <property type="entry name" value="AMP-bd_C"/>
</dbReference>
<keyword evidence="10" id="KW-0443">Lipid metabolism</keyword>
<dbReference type="GO" id="GO:0016020">
    <property type="term" value="C:membrane"/>
    <property type="evidence" value="ECO:0007669"/>
    <property type="project" value="UniProtKB-SubCell"/>
</dbReference>